<dbReference type="CDD" id="cd00037">
    <property type="entry name" value="CLECT"/>
    <property type="match status" value="2"/>
</dbReference>
<dbReference type="InterPro" id="IPR016187">
    <property type="entry name" value="CTDL_fold"/>
</dbReference>
<keyword evidence="2" id="KW-1185">Reference proteome</keyword>
<dbReference type="InterPro" id="IPR016186">
    <property type="entry name" value="C-type_lectin-like/link_sf"/>
</dbReference>
<feature type="non-terminal residue" evidence="1">
    <location>
        <position position="1"/>
    </location>
</feature>
<comment type="caution">
    <text evidence="1">The sequence shown here is derived from an EMBL/GenBank/DDBJ whole genome shotgun (WGS) entry which is preliminary data.</text>
</comment>
<evidence type="ECO:0008006" key="3">
    <source>
        <dbReference type="Google" id="ProtNLM"/>
    </source>
</evidence>
<dbReference type="EMBL" id="CACRXK020010082">
    <property type="protein sequence ID" value="CAB4018601.1"/>
    <property type="molecule type" value="Genomic_DNA"/>
</dbReference>
<evidence type="ECO:0000313" key="2">
    <source>
        <dbReference type="Proteomes" id="UP001152795"/>
    </source>
</evidence>
<feature type="non-terminal residue" evidence="1">
    <location>
        <position position="480"/>
    </location>
</feature>
<dbReference type="Gene3D" id="3.10.100.10">
    <property type="entry name" value="Mannose-Binding Protein A, subunit A"/>
    <property type="match status" value="2"/>
</dbReference>
<proteinExistence type="predicted"/>
<accession>A0A7D9EXP1</accession>
<sequence>DIRYFNITISNYIVKLVATGGNIEEPGGNIWNKGWGLNSWNARYTCSNSKLNITIKPTNGAVTEGSWECEVSQPYYDNCRLDGKNKTKAHIYEENGYLMHEILFNKKLSCWYIVKPVASGAVKHTKNSAHVDITTGFMNNFNRELLMFVETLLDVSKYIFIRKRLNRGGAQEYCSEKYENGTLCSFQNEDDWTHLTKLIEREPNQANYYWTGLKGTLNFEFSDGTSTDYAEEKCHMYVREKKMLTQPQAQEYCSKLNGILHDFQSNITNHQDDVRYWAGLVYIEEIKKYGFSDGYLSKGVVDGNQNGGKLCVMAKMEDDNKSPKLRSSKCCDKRAYVICKVPKDGRVAGKTVSRIMVKITVDNTGRLITDSGEKRNVVCSWKKVKHFTLSGQTKHVTIKAHNARGKGGILASFSNKVVTDGSWECADMSSCTAADCAPWTKATTHDLKEPWNERNQIKSTAQWIWAENEAATRVWCRKRF</sequence>
<gene>
    <name evidence="1" type="ORF">PACLA_8A040827</name>
</gene>
<dbReference type="SUPFAM" id="SSF56436">
    <property type="entry name" value="C-type lectin-like"/>
    <property type="match status" value="2"/>
</dbReference>
<dbReference type="AlphaFoldDB" id="A0A7D9EXP1"/>
<reference evidence="1" key="1">
    <citation type="submission" date="2020-04" db="EMBL/GenBank/DDBJ databases">
        <authorList>
            <person name="Alioto T."/>
            <person name="Alioto T."/>
            <person name="Gomez Garrido J."/>
        </authorList>
    </citation>
    <scope>NUCLEOTIDE SEQUENCE</scope>
    <source>
        <strain evidence="1">A484AB</strain>
    </source>
</reference>
<protein>
    <recommendedName>
        <fullName evidence="3">C-type lectin domain-containing protein</fullName>
    </recommendedName>
</protein>
<evidence type="ECO:0000313" key="1">
    <source>
        <dbReference type="EMBL" id="CAB4018601.1"/>
    </source>
</evidence>
<organism evidence="1 2">
    <name type="scientific">Paramuricea clavata</name>
    <name type="common">Red gorgonian</name>
    <name type="synonym">Violescent sea-whip</name>
    <dbReference type="NCBI Taxonomy" id="317549"/>
    <lineage>
        <taxon>Eukaryota</taxon>
        <taxon>Metazoa</taxon>
        <taxon>Cnidaria</taxon>
        <taxon>Anthozoa</taxon>
        <taxon>Octocorallia</taxon>
        <taxon>Malacalcyonacea</taxon>
        <taxon>Plexauridae</taxon>
        <taxon>Paramuricea</taxon>
    </lineage>
</organism>
<name>A0A7D9EXP1_PARCT</name>
<dbReference type="Proteomes" id="UP001152795">
    <property type="component" value="Unassembled WGS sequence"/>
</dbReference>